<organism evidence="2 3">
    <name type="scientific">Vigna mungo</name>
    <name type="common">Black gram</name>
    <name type="synonym">Phaseolus mungo</name>
    <dbReference type="NCBI Taxonomy" id="3915"/>
    <lineage>
        <taxon>Eukaryota</taxon>
        <taxon>Viridiplantae</taxon>
        <taxon>Streptophyta</taxon>
        <taxon>Embryophyta</taxon>
        <taxon>Tracheophyta</taxon>
        <taxon>Spermatophyta</taxon>
        <taxon>Magnoliopsida</taxon>
        <taxon>eudicotyledons</taxon>
        <taxon>Gunneridae</taxon>
        <taxon>Pentapetalae</taxon>
        <taxon>rosids</taxon>
        <taxon>fabids</taxon>
        <taxon>Fabales</taxon>
        <taxon>Fabaceae</taxon>
        <taxon>Papilionoideae</taxon>
        <taxon>50 kb inversion clade</taxon>
        <taxon>NPAAA clade</taxon>
        <taxon>indigoferoid/millettioid clade</taxon>
        <taxon>Phaseoleae</taxon>
        <taxon>Vigna</taxon>
    </lineage>
</organism>
<feature type="region of interest" description="Disordered" evidence="1">
    <location>
        <begin position="36"/>
        <end position="81"/>
    </location>
</feature>
<evidence type="ECO:0000256" key="1">
    <source>
        <dbReference type="SAM" id="MobiDB-lite"/>
    </source>
</evidence>
<evidence type="ECO:0000313" key="2">
    <source>
        <dbReference type="EMBL" id="WVY89624.1"/>
    </source>
</evidence>
<dbReference type="AlphaFoldDB" id="A0AAQ3MG03"/>
<gene>
    <name evidence="2" type="ORF">V8G54_035138</name>
</gene>
<dbReference type="Proteomes" id="UP001374535">
    <property type="component" value="Chromosome 11"/>
</dbReference>
<evidence type="ECO:0000313" key="3">
    <source>
        <dbReference type="Proteomes" id="UP001374535"/>
    </source>
</evidence>
<accession>A0AAQ3MG03</accession>
<reference evidence="2 3" key="1">
    <citation type="journal article" date="2023" name="Life. Sci Alliance">
        <title>Evolutionary insights into 3D genome organization and epigenetic landscape of Vigna mungo.</title>
        <authorList>
            <person name="Junaid A."/>
            <person name="Singh B."/>
            <person name="Bhatia S."/>
        </authorList>
    </citation>
    <scope>NUCLEOTIDE SEQUENCE [LARGE SCALE GENOMIC DNA]</scope>
    <source>
        <strain evidence="2">Urdbean</strain>
    </source>
</reference>
<dbReference type="EMBL" id="CP144690">
    <property type="protein sequence ID" value="WVY89624.1"/>
    <property type="molecule type" value="Genomic_DNA"/>
</dbReference>
<sequence>MARQLQHELNKPTPEEAKDLRIKLFGKTIALSEIPIGSAGGPASSFGDLVDDSVENTHASSSNSSMESHTRDEGVLDEGWEGGEDVIEVAEVRVGGEDDVRLGFEVEERVNGNAGI</sequence>
<feature type="compositionally biased region" description="Low complexity" evidence="1">
    <location>
        <begin position="56"/>
        <end position="67"/>
    </location>
</feature>
<keyword evidence="3" id="KW-1185">Reference proteome</keyword>
<proteinExistence type="predicted"/>
<protein>
    <submittedName>
        <fullName evidence="2">Uncharacterized protein</fullName>
    </submittedName>
</protein>
<name>A0AAQ3MG03_VIGMU</name>